<keyword evidence="2" id="KW-0479">Metal-binding</keyword>
<evidence type="ECO:0000313" key="7">
    <source>
        <dbReference type="Proteomes" id="UP000886741"/>
    </source>
</evidence>
<dbReference type="GO" id="GO:0046872">
    <property type="term" value="F:metal ion binding"/>
    <property type="evidence" value="ECO:0007669"/>
    <property type="project" value="UniProtKB-KW"/>
</dbReference>
<dbReference type="SUPFAM" id="SSF54862">
    <property type="entry name" value="4Fe-4S ferredoxins"/>
    <property type="match status" value="1"/>
</dbReference>
<evidence type="ECO:0000256" key="1">
    <source>
        <dbReference type="ARBA" id="ARBA00022485"/>
    </source>
</evidence>
<reference evidence="6" key="2">
    <citation type="journal article" date="2021" name="PeerJ">
        <title>Extensive microbial diversity within the chicken gut microbiome revealed by metagenomics and culture.</title>
        <authorList>
            <person name="Gilroy R."/>
            <person name="Ravi A."/>
            <person name="Getino M."/>
            <person name="Pursley I."/>
            <person name="Horton D.L."/>
            <person name="Alikhan N.F."/>
            <person name="Baker D."/>
            <person name="Gharbi K."/>
            <person name="Hall N."/>
            <person name="Watson M."/>
            <person name="Adriaenssens E.M."/>
            <person name="Foster-Nyarko E."/>
            <person name="Jarju S."/>
            <person name="Secka A."/>
            <person name="Antonio M."/>
            <person name="Oren A."/>
            <person name="Chaudhuri R.R."/>
            <person name="La Ragione R."/>
            <person name="Hildebrand F."/>
            <person name="Pallen M.J."/>
        </authorList>
    </citation>
    <scope>NUCLEOTIDE SEQUENCE</scope>
    <source>
        <strain evidence="6">ChiBcec16-1751</strain>
    </source>
</reference>
<dbReference type="PANTHER" id="PTHR43687">
    <property type="entry name" value="ADENYLYLSULFATE REDUCTASE, BETA SUBUNIT"/>
    <property type="match status" value="1"/>
</dbReference>
<keyword evidence="4" id="KW-0411">Iron-sulfur</keyword>
<dbReference type="PROSITE" id="PS00198">
    <property type="entry name" value="4FE4S_FER_1"/>
    <property type="match status" value="2"/>
</dbReference>
<dbReference type="Pfam" id="PF13237">
    <property type="entry name" value="Fer4_10"/>
    <property type="match status" value="1"/>
</dbReference>
<dbReference type="InterPro" id="IPR017896">
    <property type="entry name" value="4Fe4S_Fe-S-bd"/>
</dbReference>
<name>A0A9D1F961_9FIRM</name>
<evidence type="ECO:0000313" key="6">
    <source>
        <dbReference type="EMBL" id="HIS64700.1"/>
    </source>
</evidence>
<proteinExistence type="predicted"/>
<reference evidence="6" key="1">
    <citation type="submission" date="2020-10" db="EMBL/GenBank/DDBJ databases">
        <authorList>
            <person name="Gilroy R."/>
        </authorList>
    </citation>
    <scope>NUCLEOTIDE SEQUENCE</scope>
    <source>
        <strain evidence="6">ChiBcec16-1751</strain>
    </source>
</reference>
<dbReference type="EMBL" id="DVJJ01000078">
    <property type="protein sequence ID" value="HIS64700.1"/>
    <property type="molecule type" value="Genomic_DNA"/>
</dbReference>
<dbReference type="PROSITE" id="PS51379">
    <property type="entry name" value="4FE4S_FER_2"/>
    <property type="match status" value="2"/>
</dbReference>
<keyword evidence="1" id="KW-0004">4Fe-4S</keyword>
<keyword evidence="3" id="KW-0408">Iron</keyword>
<gene>
    <name evidence="6" type="ORF">IAA83_04930</name>
</gene>
<comment type="caution">
    <text evidence="6">The sequence shown here is derived from an EMBL/GenBank/DDBJ whole genome shotgun (WGS) entry which is preliminary data.</text>
</comment>
<evidence type="ECO:0000256" key="3">
    <source>
        <dbReference type="ARBA" id="ARBA00023004"/>
    </source>
</evidence>
<accession>A0A9D1F961</accession>
<dbReference type="Gene3D" id="3.30.70.20">
    <property type="match status" value="1"/>
</dbReference>
<dbReference type="InterPro" id="IPR007160">
    <property type="entry name" value="DUF362"/>
</dbReference>
<feature type="domain" description="4Fe-4S ferredoxin-type" evidence="5">
    <location>
        <begin position="345"/>
        <end position="372"/>
    </location>
</feature>
<evidence type="ECO:0000259" key="5">
    <source>
        <dbReference type="PROSITE" id="PS51379"/>
    </source>
</evidence>
<evidence type="ECO:0000256" key="2">
    <source>
        <dbReference type="ARBA" id="ARBA00022723"/>
    </source>
</evidence>
<evidence type="ECO:0000256" key="4">
    <source>
        <dbReference type="ARBA" id="ARBA00023014"/>
    </source>
</evidence>
<protein>
    <submittedName>
        <fullName evidence="6">DUF362 domain-containing protein</fullName>
    </submittedName>
</protein>
<dbReference type="Pfam" id="PF04015">
    <property type="entry name" value="DUF362"/>
    <property type="match status" value="1"/>
</dbReference>
<dbReference type="Proteomes" id="UP000886741">
    <property type="component" value="Unassembled WGS sequence"/>
</dbReference>
<dbReference type="GO" id="GO:0051539">
    <property type="term" value="F:4 iron, 4 sulfur cluster binding"/>
    <property type="evidence" value="ECO:0007669"/>
    <property type="project" value="UniProtKB-KW"/>
</dbReference>
<dbReference type="PANTHER" id="PTHR43687:SF5">
    <property type="entry name" value="4FE-4S FERREDOXIN-TYPE DOMAIN-CONTAINING PROTEIN"/>
    <property type="match status" value="1"/>
</dbReference>
<dbReference type="AlphaFoldDB" id="A0A9D1F961"/>
<organism evidence="6 7">
    <name type="scientific">Candidatus Avoscillospira avistercoris</name>
    <dbReference type="NCBI Taxonomy" id="2840707"/>
    <lineage>
        <taxon>Bacteria</taxon>
        <taxon>Bacillati</taxon>
        <taxon>Bacillota</taxon>
        <taxon>Clostridia</taxon>
        <taxon>Eubacteriales</taxon>
        <taxon>Oscillospiraceae</taxon>
        <taxon>Oscillospiraceae incertae sedis</taxon>
        <taxon>Candidatus Avoscillospira</taxon>
    </lineage>
</organism>
<sequence>MDVSVVPCSTYDLSQCRQALEQLLSPLGGLDWVRPGMRVGLKANLITFLKPDAAGTTHPVVLSALSELLTERGAEVIIGDSPGGLYNAAFVGRVYSAAGLHETEQHGAKLNQDFSQRDVEYPEGRICRRFPYTAWLDSVDAIINVCKLKTHGMMALSCGAKNLFGVIPGTRKPEFHFQFSNPADFARMIIDLDEYVKPVLHICDAIVGMEGNGPTSGTPRPVGCLAASASPHHLDLVCAALVGLGRSDVPTLEAAYERQMIPATVEELTVSDGWRDFIVPDYQRIQGQSSLLFRGRGGLLGRVGGAVIQAAVCPRPTVKPSVCVGCGECAHVCPAKAITMKNKLPVIDRRACIRCFCCQEFCPKGAMIQHRPLAARILNP</sequence>
<dbReference type="InterPro" id="IPR017900">
    <property type="entry name" value="4Fe4S_Fe_S_CS"/>
</dbReference>
<feature type="domain" description="4Fe-4S ferredoxin-type" evidence="5">
    <location>
        <begin position="314"/>
        <end position="343"/>
    </location>
</feature>
<dbReference type="InterPro" id="IPR050572">
    <property type="entry name" value="Fe-S_Ferredoxin"/>
</dbReference>